<accession>A0A9Q3I324</accession>
<organism evidence="1 2">
    <name type="scientific">Austropuccinia psidii MF-1</name>
    <dbReference type="NCBI Taxonomy" id="1389203"/>
    <lineage>
        <taxon>Eukaryota</taxon>
        <taxon>Fungi</taxon>
        <taxon>Dikarya</taxon>
        <taxon>Basidiomycota</taxon>
        <taxon>Pucciniomycotina</taxon>
        <taxon>Pucciniomycetes</taxon>
        <taxon>Pucciniales</taxon>
        <taxon>Sphaerophragmiaceae</taxon>
        <taxon>Austropuccinia</taxon>
    </lineage>
</organism>
<evidence type="ECO:0000313" key="1">
    <source>
        <dbReference type="EMBL" id="MBW0527726.1"/>
    </source>
</evidence>
<name>A0A9Q3I324_9BASI</name>
<comment type="caution">
    <text evidence="1">The sequence shown here is derived from an EMBL/GenBank/DDBJ whole genome shotgun (WGS) entry which is preliminary data.</text>
</comment>
<evidence type="ECO:0000313" key="2">
    <source>
        <dbReference type="Proteomes" id="UP000765509"/>
    </source>
</evidence>
<reference evidence="1" key="1">
    <citation type="submission" date="2021-03" db="EMBL/GenBank/DDBJ databases">
        <title>Draft genome sequence of rust myrtle Austropuccinia psidii MF-1, a brazilian biotype.</title>
        <authorList>
            <person name="Quecine M.C."/>
            <person name="Pachon D.M.R."/>
            <person name="Bonatelli M.L."/>
            <person name="Correr F.H."/>
            <person name="Franceschini L.M."/>
            <person name="Leite T.F."/>
            <person name="Margarido G.R.A."/>
            <person name="Almeida C.A."/>
            <person name="Ferrarezi J.A."/>
            <person name="Labate C.A."/>
        </authorList>
    </citation>
    <scope>NUCLEOTIDE SEQUENCE</scope>
    <source>
        <strain evidence="1">MF-1</strain>
    </source>
</reference>
<protein>
    <submittedName>
        <fullName evidence="1">Uncharacterized protein</fullName>
    </submittedName>
</protein>
<keyword evidence="2" id="KW-1185">Reference proteome</keyword>
<proteinExistence type="predicted"/>
<gene>
    <name evidence="1" type="ORF">O181_067441</name>
</gene>
<sequence>MLMELVTQRVKCYSNGNAMKMKHYTPRYLVVLASIYSMDSLRGFCLGDTPQSKPENWSVLGTRKKNHPKLLDIKNPVLYYDQYQTEYSVAFSLGFLANNI</sequence>
<dbReference type="EMBL" id="AVOT02033772">
    <property type="protein sequence ID" value="MBW0527726.1"/>
    <property type="molecule type" value="Genomic_DNA"/>
</dbReference>
<dbReference type="Proteomes" id="UP000765509">
    <property type="component" value="Unassembled WGS sequence"/>
</dbReference>
<dbReference type="AlphaFoldDB" id="A0A9Q3I324"/>